<comment type="similarity">
    <text evidence="1">Belongs to the HEBP family.</text>
</comment>
<gene>
    <name evidence="3" type="ORF">TSOC_002344</name>
</gene>
<dbReference type="Gene3D" id="3.20.80.10">
    <property type="entry name" value="Regulatory factor, effector binding domain"/>
    <property type="match status" value="1"/>
</dbReference>
<dbReference type="PANTHER" id="PTHR11220">
    <property type="entry name" value="HEME-BINDING PROTEIN-RELATED"/>
    <property type="match status" value="1"/>
</dbReference>
<accession>A0A2J8AEA6</accession>
<dbReference type="Pfam" id="PF04832">
    <property type="entry name" value="SOUL"/>
    <property type="match status" value="1"/>
</dbReference>
<evidence type="ECO:0000313" key="3">
    <source>
        <dbReference type="EMBL" id="PNH10847.1"/>
    </source>
</evidence>
<dbReference type="InterPro" id="IPR011256">
    <property type="entry name" value="Reg_factor_effector_dom_sf"/>
</dbReference>
<dbReference type="InterPro" id="IPR006917">
    <property type="entry name" value="SOUL_heme-bd"/>
</dbReference>
<dbReference type="AlphaFoldDB" id="A0A2J8AEA6"/>
<name>A0A2J8AEA6_9CHLO</name>
<organism evidence="3 4">
    <name type="scientific">Tetrabaena socialis</name>
    <dbReference type="NCBI Taxonomy" id="47790"/>
    <lineage>
        <taxon>Eukaryota</taxon>
        <taxon>Viridiplantae</taxon>
        <taxon>Chlorophyta</taxon>
        <taxon>core chlorophytes</taxon>
        <taxon>Chlorophyceae</taxon>
        <taxon>CS clade</taxon>
        <taxon>Chlamydomonadales</taxon>
        <taxon>Tetrabaenaceae</taxon>
        <taxon>Tetrabaena</taxon>
    </lineage>
</organism>
<dbReference type="OrthoDB" id="6424451at2759"/>
<dbReference type="PANTHER" id="PTHR11220:SF1">
    <property type="entry name" value="HEME-BINDING PROTEIN 2"/>
    <property type="match status" value="1"/>
</dbReference>
<keyword evidence="4" id="KW-1185">Reference proteome</keyword>
<evidence type="ECO:0000313" key="4">
    <source>
        <dbReference type="Proteomes" id="UP000236333"/>
    </source>
</evidence>
<keyword evidence="2" id="KW-0732">Signal</keyword>
<feature type="chain" id="PRO_5014466287" evidence="2">
    <location>
        <begin position="31"/>
        <end position="211"/>
    </location>
</feature>
<sequence>MERKLGGVGDGVMMRLVLALACALALGAAARRDLFPKRSAHEEGTLSAAAPAANSGLGPVVCDTLDCPSYKIAMTAPVLWGLDVDRKASSRREVVFADRFSVSFFVPFRYQNEPPTPKSSDVELVDTKELDIFVRSFDGYATSRRVHREAREFLRDLDDARHRIDDRTVYVAQYSPPFQPVFRYNEVWVLRSRRRSPKNDASADAAEVKDS</sequence>
<proteinExistence type="inferred from homology"/>
<evidence type="ECO:0000256" key="1">
    <source>
        <dbReference type="ARBA" id="ARBA00009817"/>
    </source>
</evidence>
<feature type="signal peptide" evidence="2">
    <location>
        <begin position="1"/>
        <end position="30"/>
    </location>
</feature>
<dbReference type="EMBL" id="PGGS01000045">
    <property type="protein sequence ID" value="PNH10847.1"/>
    <property type="molecule type" value="Genomic_DNA"/>
</dbReference>
<dbReference type="SUPFAM" id="SSF55136">
    <property type="entry name" value="Probable bacterial effector-binding domain"/>
    <property type="match status" value="1"/>
</dbReference>
<reference evidence="3 4" key="1">
    <citation type="journal article" date="2017" name="Mol. Biol. Evol.">
        <title>The 4-celled Tetrabaena socialis nuclear genome reveals the essential components for genetic control of cell number at the origin of multicellularity in the volvocine lineage.</title>
        <authorList>
            <person name="Featherston J."/>
            <person name="Arakaki Y."/>
            <person name="Hanschen E.R."/>
            <person name="Ferris P.J."/>
            <person name="Michod R.E."/>
            <person name="Olson B.J.S.C."/>
            <person name="Nozaki H."/>
            <person name="Durand P.M."/>
        </authorList>
    </citation>
    <scope>NUCLEOTIDE SEQUENCE [LARGE SCALE GENOMIC DNA]</scope>
    <source>
        <strain evidence="3 4">NIES-571</strain>
    </source>
</reference>
<dbReference type="Proteomes" id="UP000236333">
    <property type="component" value="Unassembled WGS sequence"/>
</dbReference>
<protein>
    <submittedName>
        <fullName evidence="3">Heme-binding protein 2</fullName>
    </submittedName>
</protein>
<evidence type="ECO:0000256" key="2">
    <source>
        <dbReference type="SAM" id="SignalP"/>
    </source>
</evidence>
<comment type="caution">
    <text evidence="3">The sequence shown here is derived from an EMBL/GenBank/DDBJ whole genome shotgun (WGS) entry which is preliminary data.</text>
</comment>